<organism evidence="2">
    <name type="scientific">Candidatus Kentrum sp. SD</name>
    <dbReference type="NCBI Taxonomy" id="2126332"/>
    <lineage>
        <taxon>Bacteria</taxon>
        <taxon>Pseudomonadati</taxon>
        <taxon>Pseudomonadota</taxon>
        <taxon>Gammaproteobacteria</taxon>
        <taxon>Candidatus Kentrum</taxon>
    </lineage>
</organism>
<evidence type="ECO:0000313" key="3">
    <source>
        <dbReference type="EMBL" id="VFK46191.1"/>
    </source>
</evidence>
<accession>A0A450YGQ9</accession>
<evidence type="ECO:0000256" key="1">
    <source>
        <dbReference type="SAM" id="MobiDB-lite"/>
    </source>
</evidence>
<gene>
    <name evidence="3" type="ORF">BECKSD772E_GA0070983_106813</name>
    <name evidence="2" type="ORF">BECKSD772F_GA0070984_106913</name>
</gene>
<protein>
    <submittedName>
        <fullName evidence="2">Uncharacterized protein</fullName>
    </submittedName>
</protein>
<evidence type="ECO:0000313" key="2">
    <source>
        <dbReference type="EMBL" id="VFK40740.1"/>
    </source>
</evidence>
<name>A0A450YGQ9_9GAMM</name>
<dbReference type="EMBL" id="CAADFU010000068">
    <property type="protein sequence ID" value="VFK46191.1"/>
    <property type="molecule type" value="Genomic_DNA"/>
</dbReference>
<dbReference type="EMBL" id="CAADFR010000069">
    <property type="protein sequence ID" value="VFK40740.1"/>
    <property type="molecule type" value="Genomic_DNA"/>
</dbReference>
<sequence>MNPGNDVARPSSAACTATRGPIRKQNSVALLPLDHPPVISTEGKSLDNFGGPAHVAKPISLLDEPATR</sequence>
<dbReference type="AlphaFoldDB" id="A0A450YGQ9"/>
<feature type="region of interest" description="Disordered" evidence="1">
    <location>
        <begin position="1"/>
        <end position="20"/>
    </location>
</feature>
<reference evidence="2" key="1">
    <citation type="submission" date="2019-02" db="EMBL/GenBank/DDBJ databases">
        <authorList>
            <person name="Gruber-Vodicka R. H."/>
            <person name="Seah K. B. B."/>
        </authorList>
    </citation>
    <scope>NUCLEOTIDE SEQUENCE</scope>
    <source>
        <strain evidence="3">BECK_S1320</strain>
        <strain evidence="2">BECK_S1321</strain>
    </source>
</reference>
<proteinExistence type="predicted"/>